<dbReference type="InterPro" id="IPR005182">
    <property type="entry name" value="YdbS-like_PH"/>
</dbReference>
<dbReference type="EMBL" id="JARXVQ010000001">
    <property type="protein sequence ID" value="MDH6179831.1"/>
    <property type="molecule type" value="Genomic_DNA"/>
</dbReference>
<protein>
    <submittedName>
        <fullName evidence="3">Membrane protein</fullName>
    </submittedName>
</protein>
<comment type="caution">
    <text evidence="3">The sequence shown here is derived from an EMBL/GenBank/DDBJ whole genome shotgun (WGS) entry which is preliminary data.</text>
</comment>
<accession>A0ABT6KJI7</accession>
<feature type="domain" description="YdbS-like PH" evidence="2">
    <location>
        <begin position="419"/>
        <end position="480"/>
    </location>
</feature>
<keyword evidence="1" id="KW-0812">Transmembrane</keyword>
<evidence type="ECO:0000313" key="4">
    <source>
        <dbReference type="Proteomes" id="UP001160142"/>
    </source>
</evidence>
<feature type="transmembrane region" description="Helical" evidence="1">
    <location>
        <begin position="244"/>
        <end position="264"/>
    </location>
</feature>
<feature type="transmembrane region" description="Helical" evidence="1">
    <location>
        <begin position="41"/>
        <end position="65"/>
    </location>
</feature>
<evidence type="ECO:0000313" key="3">
    <source>
        <dbReference type="EMBL" id="MDH6179831.1"/>
    </source>
</evidence>
<feature type="transmembrane region" description="Helical" evidence="1">
    <location>
        <begin position="85"/>
        <end position="106"/>
    </location>
</feature>
<dbReference type="PANTHER" id="PTHR34473:SF2">
    <property type="entry name" value="UPF0699 TRANSMEMBRANE PROTEIN YDBT"/>
    <property type="match status" value="1"/>
</dbReference>
<feature type="domain" description="YdbS-like PH" evidence="2">
    <location>
        <begin position="108"/>
        <end position="186"/>
    </location>
</feature>
<organism evidence="3 4">
    <name type="scientific">Antiquaquibacter oligotrophicus</name>
    <dbReference type="NCBI Taxonomy" id="2880260"/>
    <lineage>
        <taxon>Bacteria</taxon>
        <taxon>Bacillati</taxon>
        <taxon>Actinomycetota</taxon>
        <taxon>Actinomycetes</taxon>
        <taxon>Micrococcales</taxon>
        <taxon>Microbacteriaceae</taxon>
        <taxon>Antiquaquibacter</taxon>
    </lineage>
</organism>
<dbReference type="Pfam" id="PF05745">
    <property type="entry name" value="CRPA"/>
    <property type="match status" value="1"/>
</dbReference>
<sequence>MTLPPPDPGSAVPDTNPLAASNRLADGEWHRLHPATPLLRGGIAFVAILGIIIVNLRDLVIEIVFGGPDFGDDYNPVTYIIEHEYLGLIVLAIIVGLALTIFGFWLSWRMHTFRITDELVEVRSGILFRTHRRGRLDRIQGINIMRPFLARLVGAAKLEVNVAGQDANIPLAYLGSAAADDLRREILLLASGSRADDAAPAPAVGSGSLVSDRVNELLAPELDPSLAAPESVVKMHPGRLLASLVLNLGTIIVVAAIVLVIVFASNLGSGFFIFGLIPAIIGVGSFVISRFTRSLRYSIASTPDGVRVGFGLLSTSNDTLPPGRIHAIQVSQPLLWRLTGWWEIKINRASSSSAQGAAGQANTTILPVGTLADVRKVLELVLPTMAEEIDGLERALVSRGGDEFTTSPRRAAVVRWFSWRRNGYAQTSGAVLLRRGAIWRDLVIVPKARIQSLAISRGPLGRRLRIATLRVHTVAGPVQTYVGAIDQDQAVTGFEELSRGVVAAMQSDRTHRWRGEATP</sequence>
<dbReference type="Proteomes" id="UP001160142">
    <property type="component" value="Unassembled WGS sequence"/>
</dbReference>
<keyword evidence="4" id="KW-1185">Reference proteome</keyword>
<gene>
    <name evidence="3" type="ORF">M2152_000013</name>
</gene>
<dbReference type="Pfam" id="PF03703">
    <property type="entry name" value="bPH_2"/>
    <property type="match status" value="2"/>
</dbReference>
<feature type="transmembrane region" description="Helical" evidence="1">
    <location>
        <begin position="270"/>
        <end position="288"/>
    </location>
</feature>
<name>A0ABT6KJI7_9MICO</name>
<proteinExistence type="predicted"/>
<evidence type="ECO:0000259" key="2">
    <source>
        <dbReference type="Pfam" id="PF03703"/>
    </source>
</evidence>
<dbReference type="InterPro" id="IPR008436">
    <property type="entry name" value="SRP-like"/>
</dbReference>
<dbReference type="InterPro" id="IPR014529">
    <property type="entry name" value="UCP026631"/>
</dbReference>
<dbReference type="PIRSF" id="PIRSF026631">
    <property type="entry name" value="UCP026631"/>
    <property type="match status" value="1"/>
</dbReference>
<reference evidence="3 4" key="1">
    <citation type="submission" date="2023-04" db="EMBL/GenBank/DDBJ databases">
        <title>Genome Encyclopedia of Bacteria and Archaea VI: Functional Genomics of Type Strains.</title>
        <authorList>
            <person name="Whitman W."/>
        </authorList>
    </citation>
    <scope>NUCLEOTIDE SEQUENCE [LARGE SCALE GENOMIC DNA]</scope>
    <source>
        <strain evidence="3 4">SG_E_30_P1</strain>
    </source>
</reference>
<keyword evidence="1" id="KW-0472">Membrane</keyword>
<keyword evidence="1" id="KW-1133">Transmembrane helix</keyword>
<dbReference type="PANTHER" id="PTHR34473">
    <property type="entry name" value="UPF0699 TRANSMEMBRANE PROTEIN YDBS"/>
    <property type="match status" value="1"/>
</dbReference>
<evidence type="ECO:0000256" key="1">
    <source>
        <dbReference type="SAM" id="Phobius"/>
    </source>
</evidence>